<dbReference type="InterPro" id="IPR003346">
    <property type="entry name" value="Transposase_20"/>
</dbReference>
<dbReference type="InterPro" id="IPR002525">
    <property type="entry name" value="Transp_IS110-like_N"/>
</dbReference>
<dbReference type="Pfam" id="PF01548">
    <property type="entry name" value="DEDD_Tnp_IS110"/>
    <property type="match status" value="1"/>
</dbReference>
<dbReference type="RefSeq" id="WP_207840565.1">
    <property type="nucleotide sequence ID" value="NZ_CP088282.1"/>
</dbReference>
<proteinExistence type="predicted"/>
<gene>
    <name evidence="3" type="ORF">J4P68_20330</name>
</gene>
<reference evidence="3" key="1">
    <citation type="journal article" date="2021" name="Int. J. Syst. Evol. Microbiol.">
        <title>Bradyrhizobium septentrionale sp. nov. (sv. septentrionale) and Bradyrhizobium quebecense sp. nov. (sv. septentrionale) associated with legumes native to Canada possess rearranged symbiosis genes and numerous insertion sequences.</title>
        <authorList>
            <person name="Bromfield E.S.P."/>
            <person name="Cloutier S."/>
        </authorList>
    </citation>
    <scope>NUCLEOTIDE SEQUENCE</scope>
    <source>
        <strain evidence="3">12S5</strain>
    </source>
</reference>
<accession>A0ABS3MK41</accession>
<name>A0ABS3MK41_9BRAD</name>
<keyword evidence="4" id="KW-1185">Reference proteome</keyword>
<dbReference type="PANTHER" id="PTHR33055">
    <property type="entry name" value="TRANSPOSASE FOR INSERTION SEQUENCE ELEMENT IS1111A"/>
    <property type="match status" value="1"/>
</dbReference>
<sequence length="310" mass="34155">MEAIYVGIDVSKDRLDVHVRPGEEAFAVARDGKGLEELVARLQAISPVLIAVEATGGFETIVAAALAGAQLPLVVVNPAQIRHFAQPVGQRAKTDPIDAAVIARFVEAVKPEPRAMPDQEARLLAELVSRRRQIIEMIVAERQREKRAENVRVRKSLVRHIKVLEKELPEIDNDIDTLVRGSPVWRAKEELLVSFPGVSNTLARTFLAEVPELGTLNRRQIASLAGLAPLTRQSGRWKGKSMIGGGRAKLRAGLYMAALSASRYHPQLKVFYRRLVTAGKPKMVALIAVARKVLTTLNAMLRDQKPWQSA</sequence>
<dbReference type="InterPro" id="IPR047650">
    <property type="entry name" value="Transpos_IS110"/>
</dbReference>
<dbReference type="PANTHER" id="PTHR33055:SF13">
    <property type="entry name" value="TRANSPOSASE"/>
    <property type="match status" value="1"/>
</dbReference>
<evidence type="ECO:0000313" key="4">
    <source>
        <dbReference type="Proteomes" id="UP000692816"/>
    </source>
</evidence>
<evidence type="ECO:0000313" key="3">
    <source>
        <dbReference type="EMBL" id="MBO1431782.1"/>
    </source>
</evidence>
<evidence type="ECO:0000259" key="2">
    <source>
        <dbReference type="Pfam" id="PF02371"/>
    </source>
</evidence>
<dbReference type="EMBL" id="JAGEPA010000001">
    <property type="protein sequence ID" value="MBO1431782.1"/>
    <property type="molecule type" value="Genomic_DNA"/>
</dbReference>
<dbReference type="NCBIfam" id="NF033542">
    <property type="entry name" value="transpos_IS110"/>
    <property type="match status" value="1"/>
</dbReference>
<evidence type="ECO:0000259" key="1">
    <source>
        <dbReference type="Pfam" id="PF01548"/>
    </source>
</evidence>
<protein>
    <submittedName>
        <fullName evidence="3">IS110 family transposase</fullName>
    </submittedName>
</protein>
<organism evidence="3 4">
    <name type="scientific">Bradyrhizobium quebecense</name>
    <dbReference type="NCBI Taxonomy" id="2748629"/>
    <lineage>
        <taxon>Bacteria</taxon>
        <taxon>Pseudomonadati</taxon>
        <taxon>Pseudomonadota</taxon>
        <taxon>Alphaproteobacteria</taxon>
        <taxon>Hyphomicrobiales</taxon>
        <taxon>Nitrobacteraceae</taxon>
        <taxon>Bradyrhizobium</taxon>
    </lineage>
</organism>
<dbReference type="Proteomes" id="UP000692816">
    <property type="component" value="Unassembled WGS sequence"/>
</dbReference>
<feature type="domain" description="Transposase IS116/IS110/IS902 C-terminal" evidence="2">
    <location>
        <begin position="190"/>
        <end position="273"/>
    </location>
</feature>
<comment type="caution">
    <text evidence="3">The sequence shown here is derived from an EMBL/GenBank/DDBJ whole genome shotgun (WGS) entry which is preliminary data.</text>
</comment>
<feature type="domain" description="Transposase IS110-like N-terminal" evidence="1">
    <location>
        <begin position="6"/>
        <end position="144"/>
    </location>
</feature>
<dbReference type="Pfam" id="PF02371">
    <property type="entry name" value="Transposase_20"/>
    <property type="match status" value="1"/>
</dbReference>